<evidence type="ECO:0000313" key="2">
    <source>
        <dbReference type="EMBL" id="PAJ67270.1"/>
    </source>
</evidence>
<protein>
    <submittedName>
        <fullName evidence="2">Uncharacterized protein</fullName>
    </submittedName>
</protein>
<sequence length="132" mass="13573">MLLLIPLGVLSQVNIPGLEGLRGQLNAAIQDANDRIQQGLGIYDRDRASRAAGVQGAFSVENSQMIGVAAGALGVITAGLLIGDAVLRACGQEESTSSYQLGEATDNDTLRYGSSGKPAEAPKSEESEAAKS</sequence>
<evidence type="ECO:0000313" key="3">
    <source>
        <dbReference type="Proteomes" id="UP000215771"/>
    </source>
</evidence>
<comment type="caution">
    <text evidence="2">The sequence shown here is derived from an EMBL/GenBank/DDBJ whole genome shotgun (WGS) entry which is preliminary data.</text>
</comment>
<dbReference type="Proteomes" id="UP000215771">
    <property type="component" value="Unassembled WGS sequence"/>
</dbReference>
<proteinExistence type="predicted"/>
<reference evidence="2 3" key="1">
    <citation type="submission" date="2017-08" db="EMBL/GenBank/DDBJ databases">
        <authorList>
            <person name="de Groot N.N."/>
        </authorList>
    </citation>
    <scope>NUCLEOTIDE SEQUENCE [LARGE SCALE GENOMIC DNA]</scope>
    <source>
        <strain evidence="2 3">NBT06-6</strain>
    </source>
</reference>
<feature type="non-terminal residue" evidence="2">
    <location>
        <position position="132"/>
    </location>
</feature>
<accession>A0A269P9N1</accession>
<feature type="region of interest" description="Disordered" evidence="1">
    <location>
        <begin position="95"/>
        <end position="132"/>
    </location>
</feature>
<feature type="compositionally biased region" description="Basic and acidic residues" evidence="1">
    <location>
        <begin position="120"/>
        <end position="132"/>
    </location>
</feature>
<organism evidence="2 3">
    <name type="scientific">Corynebacterium hadale</name>
    <dbReference type="NCBI Taxonomy" id="2026255"/>
    <lineage>
        <taxon>Bacteria</taxon>
        <taxon>Bacillati</taxon>
        <taxon>Actinomycetota</taxon>
        <taxon>Actinomycetes</taxon>
        <taxon>Mycobacteriales</taxon>
        <taxon>Corynebacteriaceae</taxon>
        <taxon>Corynebacterium</taxon>
    </lineage>
</organism>
<dbReference type="AlphaFoldDB" id="A0A269P9N1"/>
<evidence type="ECO:0000256" key="1">
    <source>
        <dbReference type="SAM" id="MobiDB-lite"/>
    </source>
</evidence>
<dbReference type="EMBL" id="NQMQ01000067">
    <property type="protein sequence ID" value="PAJ67270.1"/>
    <property type="molecule type" value="Genomic_DNA"/>
</dbReference>
<name>A0A269P9N1_9CORY</name>
<gene>
    <name evidence="2" type="ORF">CIG21_12420</name>
</gene>